<protein>
    <recommendedName>
        <fullName evidence="2">DUF2059 domain-containing protein</fullName>
    </recommendedName>
</protein>
<dbReference type="AlphaFoldDB" id="A0A161STD4"/>
<dbReference type="OrthoDB" id="5510290at2"/>
<gene>
    <name evidence="3" type="ORF">A4A58_20510</name>
</gene>
<evidence type="ECO:0000259" key="2">
    <source>
        <dbReference type="Pfam" id="PF09832"/>
    </source>
</evidence>
<proteinExistence type="predicted"/>
<reference evidence="3 4" key="1">
    <citation type="submission" date="2016-03" db="EMBL/GenBank/DDBJ databases">
        <title>Microsymbionts genomes from the relict species Vavilovia formosa (Stev.) Fed.</title>
        <authorList>
            <person name="Kopat V."/>
            <person name="Chirak E."/>
            <person name="Kimeklis A."/>
            <person name="Andronov E."/>
        </authorList>
    </citation>
    <scope>NUCLEOTIDE SEQUENCE [LARGE SCALE GENOMIC DNA]</scope>
    <source>
        <strain evidence="3 4">Vaf07</strain>
    </source>
</reference>
<evidence type="ECO:0000313" key="3">
    <source>
        <dbReference type="EMBL" id="KZD24732.1"/>
    </source>
</evidence>
<accession>A0A161STD4</accession>
<dbReference type="RefSeq" id="WP_068730563.1">
    <property type="nucleotide sequence ID" value="NZ_LVYV01000002.1"/>
</dbReference>
<evidence type="ECO:0000313" key="4">
    <source>
        <dbReference type="Proteomes" id="UP000076574"/>
    </source>
</evidence>
<sequence>MKKLSHMLLSAGLALGVAVTALPVSAQQASPEGQARPIKPASPAAIAYAKEILAMKNASAMYANAVPNMVQRVKDSLLQSNLNYQKDLNEVAITIAQTMAGRDKEITEQMAKIYASDFTEAELKDLATFYKSPLGQKLLVQEPQSISASMTYMQQWAQQFSEQVNGLFRAEMRKRGKEI</sequence>
<feature type="domain" description="DUF2059" evidence="2">
    <location>
        <begin position="105"/>
        <end position="162"/>
    </location>
</feature>
<comment type="caution">
    <text evidence="3">The sequence shown here is derived from an EMBL/GenBank/DDBJ whole genome shotgun (WGS) entry which is preliminary data.</text>
</comment>
<dbReference type="EMBL" id="LVYV01000002">
    <property type="protein sequence ID" value="KZD24732.1"/>
    <property type="molecule type" value="Genomic_DNA"/>
</dbReference>
<name>A0A161STD4_9BRAD</name>
<evidence type="ECO:0000256" key="1">
    <source>
        <dbReference type="SAM" id="SignalP"/>
    </source>
</evidence>
<keyword evidence="4" id="KW-1185">Reference proteome</keyword>
<dbReference type="InterPro" id="IPR018637">
    <property type="entry name" value="DUF2059"/>
</dbReference>
<keyword evidence="1" id="KW-0732">Signal</keyword>
<feature type="chain" id="PRO_5007826650" description="DUF2059 domain-containing protein" evidence="1">
    <location>
        <begin position="27"/>
        <end position="179"/>
    </location>
</feature>
<feature type="signal peptide" evidence="1">
    <location>
        <begin position="1"/>
        <end position="26"/>
    </location>
</feature>
<organism evidence="3 4">
    <name type="scientific">Tardiphaga robiniae</name>
    <dbReference type="NCBI Taxonomy" id="943830"/>
    <lineage>
        <taxon>Bacteria</taxon>
        <taxon>Pseudomonadati</taxon>
        <taxon>Pseudomonadota</taxon>
        <taxon>Alphaproteobacteria</taxon>
        <taxon>Hyphomicrobiales</taxon>
        <taxon>Nitrobacteraceae</taxon>
        <taxon>Tardiphaga</taxon>
    </lineage>
</organism>
<dbReference type="Pfam" id="PF09832">
    <property type="entry name" value="DUF2059"/>
    <property type="match status" value="1"/>
</dbReference>
<dbReference type="STRING" id="943830.A4A58_20510"/>
<dbReference type="Proteomes" id="UP000076574">
    <property type="component" value="Unassembled WGS sequence"/>
</dbReference>